<dbReference type="InterPro" id="IPR007219">
    <property type="entry name" value="XnlR_reg_dom"/>
</dbReference>
<protein>
    <submittedName>
        <fullName evidence="5">C6 transcription factor domain-containing protein</fullName>
    </submittedName>
</protein>
<dbReference type="PROSITE" id="PS50048">
    <property type="entry name" value="ZN2_CY6_FUNGAL_2"/>
    <property type="match status" value="1"/>
</dbReference>
<reference evidence="5" key="2">
    <citation type="submission" date="2023-06" db="EMBL/GenBank/DDBJ databases">
        <authorList>
            <consortium name="Lawrence Berkeley National Laboratory"/>
            <person name="Haridas S."/>
            <person name="Hensen N."/>
            <person name="Bonometti L."/>
            <person name="Westerberg I."/>
            <person name="Brannstrom I.O."/>
            <person name="Guillou S."/>
            <person name="Cros-Aarteil S."/>
            <person name="Calhoun S."/>
            <person name="Kuo A."/>
            <person name="Mondo S."/>
            <person name="Pangilinan J."/>
            <person name="Riley R."/>
            <person name="Labutti K."/>
            <person name="Andreopoulos B."/>
            <person name="Lipzen A."/>
            <person name="Chen C."/>
            <person name="Yanf M."/>
            <person name="Daum C."/>
            <person name="Ng V."/>
            <person name="Clum A."/>
            <person name="Steindorff A."/>
            <person name="Ohm R."/>
            <person name="Martin F."/>
            <person name="Silar P."/>
            <person name="Natvig D."/>
            <person name="Lalanne C."/>
            <person name="Gautier V."/>
            <person name="Ament-Velasquez S.L."/>
            <person name="Kruys A."/>
            <person name="Hutchinson M.I."/>
            <person name="Powell A.J."/>
            <person name="Barry K."/>
            <person name="Miller A.N."/>
            <person name="Grigoriev I.V."/>
            <person name="Debuchy R."/>
            <person name="Gladieux P."/>
            <person name="Thoren M.H."/>
            <person name="Johannesson H."/>
        </authorList>
    </citation>
    <scope>NUCLEOTIDE SEQUENCE</scope>
    <source>
        <strain evidence="5">CBS 955.72</strain>
    </source>
</reference>
<dbReference type="InterPro" id="IPR036864">
    <property type="entry name" value="Zn2-C6_fun-type_DNA-bd_sf"/>
</dbReference>
<dbReference type="GO" id="GO:0005634">
    <property type="term" value="C:nucleus"/>
    <property type="evidence" value="ECO:0007669"/>
    <property type="project" value="UniProtKB-SubCell"/>
</dbReference>
<dbReference type="EMBL" id="JAUIQD010000004">
    <property type="protein sequence ID" value="KAK3353999.1"/>
    <property type="molecule type" value="Genomic_DNA"/>
</dbReference>
<dbReference type="GO" id="GO:0003677">
    <property type="term" value="F:DNA binding"/>
    <property type="evidence" value="ECO:0007669"/>
    <property type="project" value="InterPro"/>
</dbReference>
<dbReference type="GO" id="GO:0000981">
    <property type="term" value="F:DNA-binding transcription factor activity, RNA polymerase II-specific"/>
    <property type="evidence" value="ECO:0007669"/>
    <property type="project" value="InterPro"/>
</dbReference>
<dbReference type="PANTHER" id="PTHR31001">
    <property type="entry name" value="UNCHARACTERIZED TRANSCRIPTIONAL REGULATORY PROTEIN"/>
    <property type="match status" value="1"/>
</dbReference>
<dbReference type="SMART" id="SM00906">
    <property type="entry name" value="Fungal_trans"/>
    <property type="match status" value="1"/>
</dbReference>
<keyword evidence="6" id="KW-1185">Reference proteome</keyword>
<dbReference type="Pfam" id="PF00172">
    <property type="entry name" value="Zn_clus"/>
    <property type="match status" value="1"/>
</dbReference>
<evidence type="ECO:0000256" key="2">
    <source>
        <dbReference type="ARBA" id="ARBA00022723"/>
    </source>
</evidence>
<reference evidence="5" key="1">
    <citation type="journal article" date="2023" name="Mol. Phylogenet. Evol.">
        <title>Genome-scale phylogeny and comparative genomics of the fungal order Sordariales.</title>
        <authorList>
            <person name="Hensen N."/>
            <person name="Bonometti L."/>
            <person name="Westerberg I."/>
            <person name="Brannstrom I.O."/>
            <person name="Guillou S."/>
            <person name="Cros-Aarteil S."/>
            <person name="Calhoun S."/>
            <person name="Haridas S."/>
            <person name="Kuo A."/>
            <person name="Mondo S."/>
            <person name="Pangilinan J."/>
            <person name="Riley R."/>
            <person name="LaButti K."/>
            <person name="Andreopoulos B."/>
            <person name="Lipzen A."/>
            <person name="Chen C."/>
            <person name="Yan M."/>
            <person name="Daum C."/>
            <person name="Ng V."/>
            <person name="Clum A."/>
            <person name="Steindorff A."/>
            <person name="Ohm R.A."/>
            <person name="Martin F."/>
            <person name="Silar P."/>
            <person name="Natvig D.O."/>
            <person name="Lalanne C."/>
            <person name="Gautier V."/>
            <person name="Ament-Velasquez S.L."/>
            <person name="Kruys A."/>
            <person name="Hutchinson M.I."/>
            <person name="Powell A.J."/>
            <person name="Barry K."/>
            <person name="Miller A.N."/>
            <person name="Grigoriev I.V."/>
            <person name="Debuchy R."/>
            <person name="Gladieux P."/>
            <person name="Hiltunen Thoren M."/>
            <person name="Johannesson H."/>
        </authorList>
    </citation>
    <scope>NUCLEOTIDE SEQUENCE</scope>
    <source>
        <strain evidence="5">CBS 955.72</strain>
    </source>
</reference>
<dbReference type="InterPro" id="IPR001138">
    <property type="entry name" value="Zn2Cys6_DnaBD"/>
</dbReference>
<dbReference type="AlphaFoldDB" id="A0AAJ0HK05"/>
<proteinExistence type="predicted"/>
<feature type="domain" description="Zn(2)-C6 fungal-type" evidence="4">
    <location>
        <begin position="13"/>
        <end position="44"/>
    </location>
</feature>
<dbReference type="GO" id="GO:0008270">
    <property type="term" value="F:zinc ion binding"/>
    <property type="evidence" value="ECO:0007669"/>
    <property type="project" value="InterPro"/>
</dbReference>
<evidence type="ECO:0000256" key="3">
    <source>
        <dbReference type="ARBA" id="ARBA00023242"/>
    </source>
</evidence>
<gene>
    <name evidence="5" type="ORF">B0T25DRAFT_223953</name>
</gene>
<organism evidence="5 6">
    <name type="scientific">Lasiosphaeria hispida</name>
    <dbReference type="NCBI Taxonomy" id="260671"/>
    <lineage>
        <taxon>Eukaryota</taxon>
        <taxon>Fungi</taxon>
        <taxon>Dikarya</taxon>
        <taxon>Ascomycota</taxon>
        <taxon>Pezizomycotina</taxon>
        <taxon>Sordariomycetes</taxon>
        <taxon>Sordariomycetidae</taxon>
        <taxon>Sordariales</taxon>
        <taxon>Lasiosphaeriaceae</taxon>
        <taxon>Lasiosphaeria</taxon>
    </lineage>
</organism>
<dbReference type="InterPro" id="IPR050613">
    <property type="entry name" value="Sec_Metabolite_Reg"/>
</dbReference>
<evidence type="ECO:0000313" key="5">
    <source>
        <dbReference type="EMBL" id="KAK3353999.1"/>
    </source>
</evidence>
<dbReference type="GO" id="GO:0006351">
    <property type="term" value="P:DNA-templated transcription"/>
    <property type="evidence" value="ECO:0007669"/>
    <property type="project" value="InterPro"/>
</dbReference>
<evidence type="ECO:0000313" key="6">
    <source>
        <dbReference type="Proteomes" id="UP001275084"/>
    </source>
</evidence>
<dbReference type="SMART" id="SM00066">
    <property type="entry name" value="GAL4"/>
    <property type="match status" value="1"/>
</dbReference>
<dbReference type="SUPFAM" id="SSF57701">
    <property type="entry name" value="Zn2/Cys6 DNA-binding domain"/>
    <property type="match status" value="1"/>
</dbReference>
<keyword evidence="2" id="KW-0479">Metal-binding</keyword>
<comment type="subcellular location">
    <subcellularLocation>
        <location evidence="1">Nucleus</location>
    </subcellularLocation>
</comment>
<keyword evidence="3" id="KW-0539">Nucleus</keyword>
<evidence type="ECO:0000256" key="1">
    <source>
        <dbReference type="ARBA" id="ARBA00004123"/>
    </source>
</evidence>
<evidence type="ECO:0000259" key="4">
    <source>
        <dbReference type="PROSITE" id="PS50048"/>
    </source>
</evidence>
<dbReference type="Pfam" id="PF04082">
    <property type="entry name" value="Fungal_trans"/>
    <property type="match status" value="1"/>
</dbReference>
<dbReference type="PANTHER" id="PTHR31001:SF85">
    <property type="entry name" value="ZN(II)2CYS6 TRANSCRIPTION FACTOR (EUROFUNG)"/>
    <property type="match status" value="1"/>
</dbReference>
<dbReference type="Proteomes" id="UP001275084">
    <property type="component" value="Unassembled WGS sequence"/>
</dbReference>
<comment type="caution">
    <text evidence="5">The sequence shown here is derived from an EMBL/GenBank/DDBJ whole genome shotgun (WGS) entry which is preliminary data.</text>
</comment>
<dbReference type="CDD" id="cd00067">
    <property type="entry name" value="GAL4"/>
    <property type="match status" value="1"/>
</dbReference>
<dbReference type="CDD" id="cd12148">
    <property type="entry name" value="fungal_TF_MHR"/>
    <property type="match status" value="1"/>
</dbReference>
<sequence>MSNTTPRFTRGHSCVTCYQRKVKCDGKRPCSTCVKTSRASECRSARPSGPGRLSTANEHAILLRLRRYENLLTVNGIPLNGAEEDEGTLWESMGDGHMIIQGGHPRFVDNMIWNRLGSELADDLPQASEAGGSEFDDEDSEILPENLVFGRSPSGINALGPLSPPVSQIFRLWQTFLDNFNPLIRLFHAPTTQQLISDAVADPRGPNVSAEALLFAIYLCAVTTMTNQECLDQLSEEKAGLIRRFSHATQQALRNAQFLKSTDLIVLQALTLYLFARRPHLPPHTLWLLSGLAVRLAQTMGLHREHSLKTLSALDAEIRRRVWWQVNILDHQAAQISGARLDGPFTEGDTRQPLNLSDSALSPYMRELPGEHDGVTEMVFCMVRFEVGKCMRTLKTAEKVHNSSERYAVLAEEAINAFEVRVEGILKRCDESIPLHLMSILMGRSAVCHLRMWARQPLQKTRPKADPDLFQLALKILEYDSLAYSTKSLRVFLWHVTNNFPFQALIQVLSDLLHWAQGDDAERAWASINRAYEDHPEVVRDVKHPLRVAVKNLTLKAWGKRMAEPLELGREHAVAGPAVAKLLAQRDGSIPGEDISGVDDGPQMDQGMLDLAQFLLADDVDIGWGAW</sequence>
<accession>A0AAJ0HK05</accession>
<dbReference type="Gene3D" id="4.10.240.10">
    <property type="entry name" value="Zn(2)-C6 fungal-type DNA-binding domain"/>
    <property type="match status" value="1"/>
</dbReference>
<name>A0AAJ0HK05_9PEZI</name>